<organism evidence="9">
    <name type="scientific">Perkinsus marinus (strain ATCC 50983 / TXsc)</name>
    <dbReference type="NCBI Taxonomy" id="423536"/>
    <lineage>
        <taxon>Eukaryota</taxon>
        <taxon>Sar</taxon>
        <taxon>Alveolata</taxon>
        <taxon>Perkinsozoa</taxon>
        <taxon>Perkinsea</taxon>
        <taxon>Perkinsida</taxon>
        <taxon>Perkinsidae</taxon>
        <taxon>Perkinsus</taxon>
    </lineage>
</organism>
<keyword evidence="9" id="KW-1185">Reference proteome</keyword>
<feature type="transmembrane region" description="Helical" evidence="6">
    <location>
        <begin position="308"/>
        <end position="328"/>
    </location>
</feature>
<dbReference type="SUPFAM" id="SSF81340">
    <property type="entry name" value="Clc chloride channel"/>
    <property type="match status" value="1"/>
</dbReference>
<evidence type="ECO:0000313" key="8">
    <source>
        <dbReference type="EMBL" id="EER16108.1"/>
    </source>
</evidence>
<dbReference type="GO" id="GO:0016020">
    <property type="term" value="C:membrane"/>
    <property type="evidence" value="ECO:0007669"/>
    <property type="project" value="UniProtKB-SubCell"/>
</dbReference>
<protein>
    <submittedName>
        <fullName evidence="8">Chloride channel protein ClC-Ka, putative</fullName>
    </submittedName>
</protein>
<feature type="transmembrane region" description="Helical" evidence="6">
    <location>
        <begin position="413"/>
        <end position="439"/>
    </location>
</feature>
<evidence type="ECO:0000256" key="6">
    <source>
        <dbReference type="SAM" id="Phobius"/>
    </source>
</evidence>
<dbReference type="PANTHER" id="PTHR45720:SF10">
    <property type="entry name" value="CHLORIDE CHANNEL PROTEIN 2"/>
    <property type="match status" value="1"/>
</dbReference>
<keyword evidence="3" id="KW-0677">Repeat</keyword>
<proteinExistence type="predicted"/>
<dbReference type="InterPro" id="IPR001807">
    <property type="entry name" value="ClC"/>
</dbReference>
<keyword evidence="4 6" id="KW-1133">Transmembrane helix</keyword>
<evidence type="ECO:0000313" key="9">
    <source>
        <dbReference type="Proteomes" id="UP000007800"/>
    </source>
</evidence>
<evidence type="ECO:0000256" key="2">
    <source>
        <dbReference type="ARBA" id="ARBA00022692"/>
    </source>
</evidence>
<dbReference type="InterPro" id="IPR050970">
    <property type="entry name" value="Cl_channel_volt-gated"/>
</dbReference>
<feature type="transmembrane region" description="Helical" evidence="6">
    <location>
        <begin position="128"/>
        <end position="146"/>
    </location>
</feature>
<feature type="transmembrane region" description="Helical" evidence="6">
    <location>
        <begin position="249"/>
        <end position="270"/>
    </location>
</feature>
<feature type="transmembrane region" description="Helical" evidence="6">
    <location>
        <begin position="354"/>
        <end position="376"/>
    </location>
</feature>
<gene>
    <name evidence="8" type="ORF">Pmar_PMAR003571</name>
</gene>
<keyword evidence="2 6" id="KW-0812">Transmembrane</keyword>
<feature type="signal peptide" evidence="7">
    <location>
        <begin position="1"/>
        <end position="18"/>
    </location>
</feature>
<dbReference type="Proteomes" id="UP000007800">
    <property type="component" value="Unassembled WGS sequence"/>
</dbReference>
<feature type="transmembrane region" description="Helical" evidence="6">
    <location>
        <begin position="158"/>
        <end position="182"/>
    </location>
</feature>
<evidence type="ECO:0000256" key="5">
    <source>
        <dbReference type="ARBA" id="ARBA00023136"/>
    </source>
</evidence>
<evidence type="ECO:0000256" key="3">
    <source>
        <dbReference type="ARBA" id="ARBA00022737"/>
    </source>
</evidence>
<feature type="chain" id="PRO_5002951906" evidence="7">
    <location>
        <begin position="19"/>
        <end position="668"/>
    </location>
</feature>
<dbReference type="Pfam" id="PF00654">
    <property type="entry name" value="Voltage_CLC"/>
    <property type="match status" value="1"/>
</dbReference>
<keyword evidence="7" id="KW-0732">Signal</keyword>
<dbReference type="GO" id="GO:0005247">
    <property type="term" value="F:voltage-gated chloride channel activity"/>
    <property type="evidence" value="ECO:0007669"/>
    <property type="project" value="TreeGrafter"/>
</dbReference>
<dbReference type="OrthoDB" id="44789at2759"/>
<evidence type="ECO:0000256" key="7">
    <source>
        <dbReference type="SAM" id="SignalP"/>
    </source>
</evidence>
<reference evidence="8 9" key="1">
    <citation type="submission" date="2008-07" db="EMBL/GenBank/DDBJ databases">
        <authorList>
            <person name="El-Sayed N."/>
            <person name="Caler E."/>
            <person name="Inman J."/>
            <person name="Amedeo P."/>
            <person name="Hass B."/>
            <person name="Wortman J."/>
        </authorList>
    </citation>
    <scope>NUCLEOTIDE SEQUENCE [LARGE SCALE GENOMIC DNA]</scope>
    <source>
        <strain evidence="9">ATCC 50983 / TXsc</strain>
    </source>
</reference>
<sequence length="668" mass="73198">MKFWILLALLAVLDAVVSYGMDVSQEWLKGMGLKVACDPSRETPCEHFDTLDNPFAYIFYSVVMVVLSNLICQGLSTEAIGSGIPQVKTILGGASLPGTLKPKTFVAKCVGLTLVQAGGLWAGKEGPYVHIASCLAYMLTSLPLFRSCRQSRTRWMQVLSAAVCCGVVSTFGCPFGALLFSIEVTASFFVVHHLWTNMVCVLCCVITVKVLQVGYRDRSICDYYSQASNTVDLFDSIDNLPVWDISWELINFALLGVVAGLTGGLFAWILTRMLNATKKYKTTRIRQVGPIIGVGLIPKDTSMLKMSVTQILFCAVSAALVAATDYNIPWLRNCDKFTINELFSTQGPLDWDPYLFFVLIIKLLGIAVTICLPVPAGVFAPTFLAGALLGRFYYLVTFTIGDSTKLFTFEKPANAYAIVGAAALSGGFTRSISTAVVVFELTNNLSLLVPVITAVLVAYTVNGALMPSFYDIMLIFRELPYTPALLRDDQYAVSAKDMLDPIDPRKVVCLRGTTMRELEEVSRYYLQPPKDQMRHHCPVDPYVPVVQYQAGRPVLRGTAKALDLELVASESYDMGEDPEYTLVDWTALADLIDWSPLVVGPNTPAARLHFIFTMLGLEQVAVIDIDGLSEPPPPTLHLNNNSSHTGSFMPAHVNGATLLGIIDKDKFN</sequence>
<dbReference type="OMA" id="WELINFA"/>
<dbReference type="AlphaFoldDB" id="C5KHP6"/>
<dbReference type="EMBL" id="GG673069">
    <property type="protein sequence ID" value="EER16108.1"/>
    <property type="molecule type" value="Genomic_DNA"/>
</dbReference>
<feature type="transmembrane region" description="Helical" evidence="6">
    <location>
        <begin position="382"/>
        <end position="401"/>
    </location>
</feature>
<dbReference type="GeneID" id="9061170"/>
<evidence type="ECO:0000256" key="4">
    <source>
        <dbReference type="ARBA" id="ARBA00022989"/>
    </source>
</evidence>
<comment type="subcellular location">
    <subcellularLocation>
        <location evidence="1">Membrane</location>
        <topology evidence="1">Multi-pass membrane protein</topology>
    </subcellularLocation>
</comment>
<feature type="transmembrane region" description="Helical" evidence="6">
    <location>
        <begin position="445"/>
        <end position="465"/>
    </location>
</feature>
<dbReference type="Gene3D" id="1.10.3080.10">
    <property type="entry name" value="Clc chloride channel"/>
    <property type="match status" value="1"/>
</dbReference>
<dbReference type="InterPro" id="IPR014743">
    <property type="entry name" value="Cl-channel_core"/>
</dbReference>
<keyword evidence="5 6" id="KW-0472">Membrane</keyword>
<feature type="transmembrane region" description="Helical" evidence="6">
    <location>
        <begin position="54"/>
        <end position="72"/>
    </location>
</feature>
<dbReference type="PRINTS" id="PR00762">
    <property type="entry name" value="CLCHANNEL"/>
</dbReference>
<dbReference type="PANTHER" id="PTHR45720">
    <property type="entry name" value="CHLORIDE CHANNEL PROTEIN 2"/>
    <property type="match status" value="1"/>
</dbReference>
<dbReference type="RefSeq" id="XP_002784312.1">
    <property type="nucleotide sequence ID" value="XM_002784266.1"/>
</dbReference>
<name>C5KHP6_PERM5</name>
<accession>C5KHP6</accession>
<dbReference type="InParanoid" id="C5KHP6"/>
<evidence type="ECO:0000256" key="1">
    <source>
        <dbReference type="ARBA" id="ARBA00004141"/>
    </source>
</evidence>